<evidence type="ECO:0000256" key="2">
    <source>
        <dbReference type="ARBA" id="ARBA00022801"/>
    </source>
</evidence>
<keyword evidence="1" id="KW-0479">Metal-binding</keyword>
<name>A0A1F5E648_9BACT</name>
<gene>
    <name evidence="4" type="ORF">A2160_05710</name>
</gene>
<dbReference type="PANTHER" id="PTHR11845">
    <property type="entry name" value="5'-DEOXYNUCLEOTIDASE HDDC2"/>
    <property type="match status" value="1"/>
</dbReference>
<accession>A0A1F5E648</accession>
<dbReference type="GO" id="GO:0046872">
    <property type="term" value="F:metal ion binding"/>
    <property type="evidence" value="ECO:0007669"/>
    <property type="project" value="UniProtKB-KW"/>
</dbReference>
<dbReference type="AlphaFoldDB" id="A0A1F5E648"/>
<dbReference type="InterPro" id="IPR006674">
    <property type="entry name" value="HD_domain"/>
</dbReference>
<evidence type="ECO:0000259" key="3">
    <source>
        <dbReference type="Pfam" id="PF13023"/>
    </source>
</evidence>
<feature type="domain" description="HD" evidence="3">
    <location>
        <begin position="18"/>
        <end position="171"/>
    </location>
</feature>
<evidence type="ECO:0000256" key="1">
    <source>
        <dbReference type="ARBA" id="ARBA00022723"/>
    </source>
</evidence>
<comment type="caution">
    <text evidence="4">The sequence shown here is derived from an EMBL/GenBank/DDBJ whole genome shotgun (WGS) entry which is preliminary data.</text>
</comment>
<dbReference type="Pfam" id="PF13023">
    <property type="entry name" value="HD_3"/>
    <property type="match status" value="1"/>
</dbReference>
<keyword evidence="2" id="KW-0378">Hydrolase</keyword>
<dbReference type="EMBL" id="MEZK01000015">
    <property type="protein sequence ID" value="OGD62853.1"/>
    <property type="molecule type" value="Genomic_DNA"/>
</dbReference>
<dbReference type="InterPro" id="IPR039356">
    <property type="entry name" value="YfbR/HDDC2"/>
</dbReference>
<dbReference type="Gene3D" id="1.10.3210.10">
    <property type="entry name" value="Hypothetical protein af1432"/>
    <property type="match status" value="1"/>
</dbReference>
<dbReference type="SUPFAM" id="SSF109604">
    <property type="entry name" value="HD-domain/PDEase-like"/>
    <property type="match status" value="1"/>
</dbReference>
<evidence type="ECO:0000313" key="5">
    <source>
        <dbReference type="Proteomes" id="UP000177006"/>
    </source>
</evidence>
<reference evidence="4 5" key="1">
    <citation type="journal article" date="2016" name="Nat. Commun.">
        <title>Thousands of microbial genomes shed light on interconnected biogeochemical processes in an aquifer system.</title>
        <authorList>
            <person name="Anantharaman K."/>
            <person name="Brown C.T."/>
            <person name="Hug L.A."/>
            <person name="Sharon I."/>
            <person name="Castelle C.J."/>
            <person name="Probst A.J."/>
            <person name="Thomas B.C."/>
            <person name="Singh A."/>
            <person name="Wilkins M.J."/>
            <person name="Karaoz U."/>
            <person name="Brodie E.L."/>
            <person name="Williams K.H."/>
            <person name="Hubbard S.S."/>
            <person name="Banfield J.F."/>
        </authorList>
    </citation>
    <scope>NUCLEOTIDE SEQUENCE [LARGE SCALE GENOMIC DNA]</scope>
</reference>
<dbReference type="GO" id="GO:0005737">
    <property type="term" value="C:cytoplasm"/>
    <property type="evidence" value="ECO:0007669"/>
    <property type="project" value="TreeGrafter"/>
</dbReference>
<dbReference type="GO" id="GO:0002953">
    <property type="term" value="F:5'-deoxynucleotidase activity"/>
    <property type="evidence" value="ECO:0007669"/>
    <property type="project" value="InterPro"/>
</dbReference>
<dbReference type="STRING" id="1797457.A2160_05710"/>
<protein>
    <recommendedName>
        <fullName evidence="3">HD domain-containing protein</fullName>
    </recommendedName>
</protein>
<dbReference type="PANTHER" id="PTHR11845:SF13">
    <property type="entry name" value="5'-DEOXYNUCLEOTIDASE HDDC2"/>
    <property type="match status" value="1"/>
</dbReference>
<organism evidence="4 5">
    <name type="scientific">Candidatus Beckwithbacteria bacterium RBG_13_42_9</name>
    <dbReference type="NCBI Taxonomy" id="1797457"/>
    <lineage>
        <taxon>Bacteria</taxon>
        <taxon>Candidatus Beckwithiibacteriota</taxon>
    </lineage>
</organism>
<evidence type="ECO:0000313" key="4">
    <source>
        <dbReference type="EMBL" id="OGD62853.1"/>
    </source>
</evidence>
<sequence length="201" mass="22847">MKSKQASLVKFLAELGMARRMKRRGAQLSGVLESESIADHIFRAAQIAYCLAILEGVNPEKSASLVLFCNNGLLRTGDQDKVGVRYFDLKAAEKKAFAEQIQSLPEKLRKKLGELFVEFKERRSRESIVAKDADWLATAIEAKEYLEQGFKGQQEWLTNVQKALETTAAKKLLAEIEKTKDFTNSWWQGLQKMTYQKLGKR</sequence>
<proteinExistence type="predicted"/>
<dbReference type="Proteomes" id="UP000177006">
    <property type="component" value="Unassembled WGS sequence"/>
</dbReference>